<keyword evidence="5 9" id="KW-0995">Kinetochore</keyword>
<evidence type="ECO:0000256" key="6">
    <source>
        <dbReference type="ARBA" id="ARBA00023054"/>
    </source>
</evidence>
<evidence type="ECO:0000256" key="1">
    <source>
        <dbReference type="ARBA" id="ARBA00006379"/>
    </source>
</evidence>
<feature type="domain" description="Chromosome segregation protein Spc25 C-terminal" evidence="11">
    <location>
        <begin position="183"/>
        <end position="254"/>
    </location>
</feature>
<dbReference type="GO" id="GO:0031262">
    <property type="term" value="C:Ndc80 complex"/>
    <property type="evidence" value="ECO:0007669"/>
    <property type="project" value="InterPro"/>
</dbReference>
<evidence type="ECO:0000256" key="4">
    <source>
        <dbReference type="ARBA" id="ARBA00022776"/>
    </source>
</evidence>
<comment type="similarity">
    <text evidence="1 9">Belongs to the SPC25 family.</text>
</comment>
<keyword evidence="6 10" id="KW-0175">Coiled coil</keyword>
<comment type="subunit">
    <text evidence="9">Component of the NDC80 complex.</text>
</comment>
<evidence type="ECO:0000256" key="3">
    <source>
        <dbReference type="ARBA" id="ARBA00022618"/>
    </source>
</evidence>
<reference evidence="12" key="1">
    <citation type="submission" date="2021-03" db="EMBL/GenBank/DDBJ databases">
        <authorList>
            <person name="Tagirdzhanova G."/>
        </authorList>
    </citation>
    <scope>NUCLEOTIDE SEQUENCE</scope>
</reference>
<dbReference type="OrthoDB" id="4056921at2759"/>
<dbReference type="GO" id="GO:0005634">
    <property type="term" value="C:nucleus"/>
    <property type="evidence" value="ECO:0007669"/>
    <property type="project" value="UniProtKB-SubCell"/>
</dbReference>
<dbReference type="PANTHER" id="PTHR14281">
    <property type="entry name" value="KINETOCHORE PROTEIN SPC25-RELATED"/>
    <property type="match status" value="1"/>
</dbReference>
<dbReference type="GO" id="GO:0051301">
    <property type="term" value="P:cell division"/>
    <property type="evidence" value="ECO:0007669"/>
    <property type="project" value="UniProtKB-UniRule"/>
</dbReference>
<evidence type="ECO:0000256" key="2">
    <source>
        <dbReference type="ARBA" id="ARBA00022454"/>
    </source>
</evidence>
<evidence type="ECO:0000256" key="5">
    <source>
        <dbReference type="ARBA" id="ARBA00022838"/>
    </source>
</evidence>
<organism evidence="12 13">
    <name type="scientific">Imshaugia aleurites</name>
    <dbReference type="NCBI Taxonomy" id="172621"/>
    <lineage>
        <taxon>Eukaryota</taxon>
        <taxon>Fungi</taxon>
        <taxon>Dikarya</taxon>
        <taxon>Ascomycota</taxon>
        <taxon>Pezizomycotina</taxon>
        <taxon>Lecanoromycetes</taxon>
        <taxon>OSLEUM clade</taxon>
        <taxon>Lecanoromycetidae</taxon>
        <taxon>Lecanorales</taxon>
        <taxon>Lecanorineae</taxon>
        <taxon>Parmeliaceae</taxon>
        <taxon>Imshaugia</taxon>
    </lineage>
</organism>
<keyword evidence="13" id="KW-1185">Reference proteome</keyword>
<comment type="subcellular location">
    <subcellularLocation>
        <location evidence="9">Nucleus</location>
    </subcellularLocation>
    <subcellularLocation>
        <location evidence="9">Chromosome</location>
        <location evidence="9">Centromere</location>
        <location evidence="9">Kinetochore</location>
    </subcellularLocation>
</comment>
<dbReference type="InterPro" id="IPR013255">
    <property type="entry name" value="Spc25_C"/>
</dbReference>
<comment type="caution">
    <text evidence="12">The sequence shown here is derived from an EMBL/GenBank/DDBJ whole genome shotgun (WGS) entry which is preliminary data.</text>
</comment>
<evidence type="ECO:0000313" key="13">
    <source>
        <dbReference type="Proteomes" id="UP000664534"/>
    </source>
</evidence>
<accession>A0A8H3I2Z1</accession>
<keyword evidence="9" id="KW-0539">Nucleus</keyword>
<dbReference type="CDD" id="cd23784">
    <property type="entry name" value="RWD_Spc25"/>
    <property type="match status" value="1"/>
</dbReference>
<keyword evidence="2 9" id="KW-0158">Chromosome</keyword>
<evidence type="ECO:0000259" key="11">
    <source>
        <dbReference type="Pfam" id="PF08234"/>
    </source>
</evidence>
<dbReference type="EMBL" id="CAJPDT010000011">
    <property type="protein sequence ID" value="CAF9913057.1"/>
    <property type="molecule type" value="Genomic_DNA"/>
</dbReference>
<keyword evidence="7 9" id="KW-0131">Cell cycle</keyword>
<keyword evidence="4 9" id="KW-0498">Mitosis</keyword>
<gene>
    <name evidence="12" type="primary">SPC25</name>
    <name evidence="12" type="ORF">IMSHALPRED_000896</name>
</gene>
<evidence type="ECO:0000256" key="7">
    <source>
        <dbReference type="ARBA" id="ARBA00023306"/>
    </source>
</evidence>
<dbReference type="InterPro" id="IPR045143">
    <property type="entry name" value="Spc25"/>
</dbReference>
<evidence type="ECO:0000256" key="8">
    <source>
        <dbReference type="ARBA" id="ARBA00023328"/>
    </source>
</evidence>
<protein>
    <recommendedName>
        <fullName evidence="9">Kinetochore protein SPC25</fullName>
    </recommendedName>
</protein>
<evidence type="ECO:0000256" key="9">
    <source>
        <dbReference type="RuleBase" id="RU367150"/>
    </source>
</evidence>
<keyword evidence="3 9" id="KW-0132">Cell division</keyword>
<comment type="function">
    <text evidence="9">Acts as a component of the essential kinetochore-associated NDC80 complex, which is required for chromosome segregation and spindle checkpoint activity.</text>
</comment>
<dbReference type="PANTHER" id="PTHR14281:SF0">
    <property type="entry name" value="KINETOCHORE PROTEIN SPC25"/>
    <property type="match status" value="1"/>
</dbReference>
<dbReference type="Proteomes" id="UP000664534">
    <property type="component" value="Unassembled WGS sequence"/>
</dbReference>
<sequence length="258" mass="29598">MSTLFEPSLSTSAMRAPFSTADAPSMADSLPAITFGFDDLRERMARFTDRFDDFIAKGRKQVLEEHNQFCINVAQLQEDQRMKQKDIEILAQKSSHHAAAVSAQEAETAEMQLAIAAITQQRDSHAQHRDRLRSEIASLNKQIAARRSAQQVHAKEMEAQSRLNVPELDFWETYLGLRIDGAGQVDRLKFVFSNLDERDWEKEAWFELDTERREYRVVGCRPKVEEGEVEACVDRLNESRDLGAFLRGMREIFVKGMK</sequence>
<dbReference type="GO" id="GO:0007059">
    <property type="term" value="P:chromosome segregation"/>
    <property type="evidence" value="ECO:0007669"/>
    <property type="project" value="InterPro"/>
</dbReference>
<feature type="coiled-coil region" evidence="10">
    <location>
        <begin position="122"/>
        <end position="149"/>
    </location>
</feature>
<dbReference type="Gene3D" id="3.30.457.50">
    <property type="entry name" value="Chromosome segregation protein Spc25"/>
    <property type="match status" value="1"/>
</dbReference>
<proteinExistence type="inferred from homology"/>
<name>A0A8H3I2Z1_9LECA</name>
<evidence type="ECO:0000313" key="12">
    <source>
        <dbReference type="EMBL" id="CAF9913057.1"/>
    </source>
</evidence>
<dbReference type="Pfam" id="PF08234">
    <property type="entry name" value="Spindle_Spc25"/>
    <property type="match status" value="1"/>
</dbReference>
<evidence type="ECO:0000256" key="10">
    <source>
        <dbReference type="SAM" id="Coils"/>
    </source>
</evidence>
<dbReference type="FunFam" id="3.30.457.50:FF:000001">
    <property type="entry name" value="Probable kinetochore protein spc25"/>
    <property type="match status" value="1"/>
</dbReference>
<dbReference type="AlphaFoldDB" id="A0A8H3I2Z1"/>
<keyword evidence="8 9" id="KW-0137">Centromere</keyword>